<dbReference type="Proteomes" id="UP001500483">
    <property type="component" value="Unassembled WGS sequence"/>
</dbReference>
<evidence type="ECO:0000313" key="3">
    <source>
        <dbReference type="Proteomes" id="UP001500483"/>
    </source>
</evidence>
<accession>A0ABP6S224</accession>
<dbReference type="EMBL" id="BAAAYK010000038">
    <property type="protein sequence ID" value="GAA3365977.1"/>
    <property type="molecule type" value="Genomic_DNA"/>
</dbReference>
<feature type="region of interest" description="Disordered" evidence="1">
    <location>
        <begin position="16"/>
        <end position="59"/>
    </location>
</feature>
<name>A0ABP6S224_9PSEU</name>
<reference evidence="3" key="1">
    <citation type="journal article" date="2019" name="Int. J. Syst. Evol. Microbiol.">
        <title>The Global Catalogue of Microorganisms (GCM) 10K type strain sequencing project: providing services to taxonomists for standard genome sequencing and annotation.</title>
        <authorList>
            <consortium name="The Broad Institute Genomics Platform"/>
            <consortium name="The Broad Institute Genome Sequencing Center for Infectious Disease"/>
            <person name="Wu L."/>
            <person name="Ma J."/>
        </authorList>
    </citation>
    <scope>NUCLEOTIDE SEQUENCE [LARGE SCALE GENOMIC DNA]</scope>
    <source>
        <strain evidence="3">JCM 9687</strain>
    </source>
</reference>
<evidence type="ECO:0000313" key="2">
    <source>
        <dbReference type="EMBL" id="GAA3365977.1"/>
    </source>
</evidence>
<sequence length="59" mass="6501">MSIVVRRSAMGRRVFTRRLPLSGSGNVAPERSPRSPRRGRKPGAMWDALSASPRTPAVR</sequence>
<keyword evidence="3" id="KW-1185">Reference proteome</keyword>
<comment type="caution">
    <text evidence="2">The sequence shown here is derived from an EMBL/GenBank/DDBJ whole genome shotgun (WGS) entry which is preliminary data.</text>
</comment>
<gene>
    <name evidence="2" type="ORF">GCM10020366_68000</name>
</gene>
<proteinExistence type="predicted"/>
<evidence type="ECO:0000256" key="1">
    <source>
        <dbReference type="SAM" id="MobiDB-lite"/>
    </source>
</evidence>
<protein>
    <submittedName>
        <fullName evidence="2">Uncharacterized protein</fullName>
    </submittedName>
</protein>
<organism evidence="2 3">
    <name type="scientific">Saccharopolyspora gregorii</name>
    <dbReference type="NCBI Taxonomy" id="33914"/>
    <lineage>
        <taxon>Bacteria</taxon>
        <taxon>Bacillati</taxon>
        <taxon>Actinomycetota</taxon>
        <taxon>Actinomycetes</taxon>
        <taxon>Pseudonocardiales</taxon>
        <taxon>Pseudonocardiaceae</taxon>
        <taxon>Saccharopolyspora</taxon>
    </lineage>
</organism>
<dbReference type="RefSeq" id="WP_224956023.1">
    <property type="nucleotide sequence ID" value="NZ_BAAAYK010000038.1"/>
</dbReference>